<dbReference type="GO" id="GO:0009055">
    <property type="term" value="F:electron transfer activity"/>
    <property type="evidence" value="ECO:0007669"/>
    <property type="project" value="InterPro"/>
</dbReference>
<evidence type="ECO:0000256" key="4">
    <source>
        <dbReference type="ARBA" id="ARBA00022617"/>
    </source>
</evidence>
<proteinExistence type="inferred from homology"/>
<accession>A0A7S4CSC2</accession>
<sequence>MGDAERGKKLFDSRAAQCHSAQKGVNSTGPSLYGVYGRTSGTVPGFAYSNANKNAAIVWEDETLSKFLENPKKYVPGTKMAFAGIKSKKDRNDIIAYMKTLKD</sequence>
<evidence type="ECO:0000256" key="9">
    <source>
        <dbReference type="RuleBase" id="RU004426"/>
    </source>
</evidence>
<name>A0A7S4CSC2_9EUGL</name>
<gene>
    <name evidence="12" type="ORF">EGYM00163_LOCUS16031</name>
</gene>
<dbReference type="FunFam" id="1.10.760.10:FF:000001">
    <property type="entry name" value="Cytochrome c iso-1"/>
    <property type="match status" value="1"/>
</dbReference>
<comment type="PTM">
    <text evidence="10">Binds 1 heme group per subunit.</text>
</comment>
<dbReference type="InterPro" id="IPR002327">
    <property type="entry name" value="Cyt_c_1A/1B"/>
</dbReference>
<keyword evidence="4 8" id="KW-0349">Heme</keyword>
<evidence type="ECO:0000256" key="2">
    <source>
        <dbReference type="ARBA" id="ARBA00006488"/>
    </source>
</evidence>
<reference evidence="12" key="1">
    <citation type="submission" date="2021-01" db="EMBL/GenBank/DDBJ databases">
        <authorList>
            <person name="Corre E."/>
            <person name="Pelletier E."/>
            <person name="Niang G."/>
            <person name="Scheremetjew M."/>
            <person name="Finn R."/>
            <person name="Kale V."/>
            <person name="Holt S."/>
            <person name="Cochrane G."/>
            <person name="Meng A."/>
            <person name="Brown T."/>
            <person name="Cohen L."/>
        </authorList>
    </citation>
    <scope>NUCLEOTIDE SEQUENCE</scope>
    <source>
        <strain evidence="12">CCMP1594</strain>
    </source>
</reference>
<dbReference type="AlphaFoldDB" id="A0A7S4CSC2"/>
<dbReference type="Pfam" id="PF00034">
    <property type="entry name" value="Cytochrom_C"/>
    <property type="match status" value="1"/>
</dbReference>
<keyword evidence="5 8" id="KW-0479">Metal-binding</keyword>
<dbReference type="EMBL" id="HBJA01045934">
    <property type="protein sequence ID" value="CAE0804907.1"/>
    <property type="molecule type" value="Transcribed_RNA"/>
</dbReference>
<evidence type="ECO:0000256" key="10">
    <source>
        <dbReference type="RuleBase" id="RU004427"/>
    </source>
</evidence>
<comment type="function">
    <text evidence="10">Electron carrier protein. The oxidized form of the cytochrome c heme group can accept an electron from the heme group of the cytochrome c1 subunit of cytochrome reductase. Cytochrome c then transfers this electron to the cytochrome oxidase complex, the final protein carrier in the mitochondrial electron-transport chain.</text>
</comment>
<organism evidence="12">
    <name type="scientific">Eutreptiella gymnastica</name>
    <dbReference type="NCBI Taxonomy" id="73025"/>
    <lineage>
        <taxon>Eukaryota</taxon>
        <taxon>Discoba</taxon>
        <taxon>Euglenozoa</taxon>
        <taxon>Euglenida</taxon>
        <taxon>Spirocuta</taxon>
        <taxon>Euglenophyceae</taxon>
        <taxon>Eutreptiales</taxon>
        <taxon>Eutreptiaceae</taxon>
        <taxon>Eutreptiella</taxon>
    </lineage>
</organism>
<dbReference type="GO" id="GO:0020037">
    <property type="term" value="F:heme binding"/>
    <property type="evidence" value="ECO:0007669"/>
    <property type="project" value="InterPro"/>
</dbReference>
<evidence type="ECO:0000313" key="12">
    <source>
        <dbReference type="EMBL" id="CAE0804907.1"/>
    </source>
</evidence>
<dbReference type="PANTHER" id="PTHR11961">
    <property type="entry name" value="CYTOCHROME C"/>
    <property type="match status" value="1"/>
</dbReference>
<comment type="similarity">
    <text evidence="2 9">Belongs to the cytochrome c family.</text>
</comment>
<dbReference type="GO" id="GO:0005758">
    <property type="term" value="C:mitochondrial intermembrane space"/>
    <property type="evidence" value="ECO:0007669"/>
    <property type="project" value="UniProtKB-SubCell"/>
</dbReference>
<dbReference type="PROSITE" id="PS51007">
    <property type="entry name" value="CYTC"/>
    <property type="match status" value="1"/>
</dbReference>
<dbReference type="Gene3D" id="1.10.760.10">
    <property type="entry name" value="Cytochrome c-like domain"/>
    <property type="match status" value="1"/>
</dbReference>
<dbReference type="SUPFAM" id="SSF46626">
    <property type="entry name" value="Cytochrome c"/>
    <property type="match status" value="1"/>
</dbReference>
<dbReference type="GO" id="GO:0046872">
    <property type="term" value="F:metal ion binding"/>
    <property type="evidence" value="ECO:0007669"/>
    <property type="project" value="UniProtKB-KW"/>
</dbReference>
<dbReference type="PRINTS" id="PR00604">
    <property type="entry name" value="CYTCHRMECIAB"/>
</dbReference>
<dbReference type="InterPro" id="IPR009056">
    <property type="entry name" value="Cyt_c-like_dom"/>
</dbReference>
<keyword evidence="10" id="KW-0679">Respiratory chain</keyword>
<keyword evidence="6 10" id="KW-0249">Electron transport</keyword>
<keyword evidence="10" id="KW-0496">Mitochondrion</keyword>
<keyword evidence="7 8" id="KW-0408">Iron</keyword>
<dbReference type="InterPro" id="IPR036909">
    <property type="entry name" value="Cyt_c-like_dom_sf"/>
</dbReference>
<evidence type="ECO:0000256" key="1">
    <source>
        <dbReference type="ARBA" id="ARBA00004569"/>
    </source>
</evidence>
<protein>
    <recommendedName>
        <fullName evidence="11">Cytochrome c domain-containing protein</fullName>
    </recommendedName>
</protein>
<keyword evidence="3 10" id="KW-0813">Transport</keyword>
<evidence type="ECO:0000256" key="3">
    <source>
        <dbReference type="ARBA" id="ARBA00022448"/>
    </source>
</evidence>
<evidence type="ECO:0000256" key="6">
    <source>
        <dbReference type="ARBA" id="ARBA00022982"/>
    </source>
</evidence>
<feature type="domain" description="Cytochrome c" evidence="11">
    <location>
        <begin position="2"/>
        <end position="102"/>
    </location>
</feature>
<evidence type="ECO:0000256" key="7">
    <source>
        <dbReference type="ARBA" id="ARBA00023004"/>
    </source>
</evidence>
<evidence type="ECO:0000256" key="8">
    <source>
        <dbReference type="PROSITE-ProRule" id="PRU00433"/>
    </source>
</evidence>
<evidence type="ECO:0000259" key="11">
    <source>
        <dbReference type="PROSITE" id="PS51007"/>
    </source>
</evidence>
<evidence type="ECO:0000256" key="5">
    <source>
        <dbReference type="ARBA" id="ARBA00022723"/>
    </source>
</evidence>
<comment type="subcellular location">
    <subcellularLocation>
        <location evidence="1">Mitochondrion intermembrane space</location>
    </subcellularLocation>
</comment>